<dbReference type="InterPro" id="IPR036935">
    <property type="entry name" value="Ribosomal_bL9_N_sf"/>
</dbReference>
<evidence type="ECO:0000313" key="8">
    <source>
        <dbReference type="Proteomes" id="UP001454036"/>
    </source>
</evidence>
<dbReference type="PANTHER" id="PTHR21368">
    <property type="entry name" value="50S RIBOSOMAL PROTEIN L9"/>
    <property type="match status" value="1"/>
</dbReference>
<organism evidence="7 8">
    <name type="scientific">Lithospermum erythrorhizon</name>
    <name type="common">Purple gromwell</name>
    <name type="synonym">Lithospermum officinale var. erythrorhizon</name>
    <dbReference type="NCBI Taxonomy" id="34254"/>
    <lineage>
        <taxon>Eukaryota</taxon>
        <taxon>Viridiplantae</taxon>
        <taxon>Streptophyta</taxon>
        <taxon>Embryophyta</taxon>
        <taxon>Tracheophyta</taxon>
        <taxon>Spermatophyta</taxon>
        <taxon>Magnoliopsida</taxon>
        <taxon>eudicotyledons</taxon>
        <taxon>Gunneridae</taxon>
        <taxon>Pentapetalae</taxon>
        <taxon>asterids</taxon>
        <taxon>lamiids</taxon>
        <taxon>Boraginales</taxon>
        <taxon>Boraginaceae</taxon>
        <taxon>Boraginoideae</taxon>
        <taxon>Lithospermeae</taxon>
        <taxon>Lithospermum</taxon>
    </lineage>
</organism>
<evidence type="ECO:0000256" key="5">
    <source>
        <dbReference type="ARBA" id="ARBA00035193"/>
    </source>
</evidence>
<comment type="similarity">
    <text evidence="1">Belongs to the bacterial ribosomal protein bL9 family.</text>
</comment>
<dbReference type="AlphaFoldDB" id="A0AAV3P700"/>
<dbReference type="Gene3D" id="3.40.5.10">
    <property type="entry name" value="Ribosomal protein L9, N-terminal domain"/>
    <property type="match status" value="1"/>
</dbReference>
<dbReference type="GO" id="GO:0003735">
    <property type="term" value="F:structural constituent of ribosome"/>
    <property type="evidence" value="ECO:0007669"/>
    <property type="project" value="InterPro"/>
</dbReference>
<evidence type="ECO:0000259" key="6">
    <source>
        <dbReference type="Pfam" id="PF01281"/>
    </source>
</evidence>
<dbReference type="InterPro" id="IPR000244">
    <property type="entry name" value="Ribosomal_bL9"/>
</dbReference>
<dbReference type="Proteomes" id="UP001454036">
    <property type="component" value="Unassembled WGS sequence"/>
</dbReference>
<dbReference type="SUPFAM" id="SSF55653">
    <property type="entry name" value="Ribosomal protein L9 C-domain"/>
    <property type="match status" value="1"/>
</dbReference>
<evidence type="ECO:0000256" key="4">
    <source>
        <dbReference type="ARBA" id="ARBA00031047"/>
    </source>
</evidence>
<dbReference type="GO" id="GO:1990904">
    <property type="term" value="C:ribonucleoprotein complex"/>
    <property type="evidence" value="ECO:0007669"/>
    <property type="project" value="UniProtKB-KW"/>
</dbReference>
<evidence type="ECO:0000256" key="2">
    <source>
        <dbReference type="ARBA" id="ARBA00022980"/>
    </source>
</evidence>
<dbReference type="Pfam" id="PF01281">
    <property type="entry name" value="Ribosomal_L9_N"/>
    <property type="match status" value="1"/>
</dbReference>
<dbReference type="FunFam" id="3.40.5.10:FF:000007">
    <property type="entry name" value="50S ribosomal protein L9"/>
    <property type="match status" value="1"/>
</dbReference>
<proteinExistence type="inferred from homology"/>
<protein>
    <recommendedName>
        <fullName evidence="5">Large ribosomal subunit protein bL9c</fullName>
    </recommendedName>
    <alternativeName>
        <fullName evidence="4">CL9</fullName>
    </alternativeName>
</protein>
<comment type="caution">
    <text evidence="7">The sequence shown here is derived from an EMBL/GenBank/DDBJ whole genome shotgun (WGS) entry which is preliminary data.</text>
</comment>
<dbReference type="InterPro" id="IPR020070">
    <property type="entry name" value="Ribosomal_bL9_N"/>
</dbReference>
<keyword evidence="2 7" id="KW-0689">Ribosomal protein</keyword>
<dbReference type="InterPro" id="IPR009027">
    <property type="entry name" value="Ribosomal_bL9/RNase_H1_N"/>
</dbReference>
<dbReference type="Gene3D" id="3.10.430.100">
    <property type="entry name" value="Ribosomal protein L9, C-terminal domain"/>
    <property type="match status" value="1"/>
</dbReference>
<dbReference type="SUPFAM" id="SSF55658">
    <property type="entry name" value="L9 N-domain-like"/>
    <property type="match status" value="1"/>
</dbReference>
<reference evidence="7 8" key="1">
    <citation type="submission" date="2024-01" db="EMBL/GenBank/DDBJ databases">
        <title>The complete chloroplast genome sequence of Lithospermum erythrorhizon: insights into the phylogenetic relationship among Boraginaceae species and the maternal lineages of purple gromwells.</title>
        <authorList>
            <person name="Okada T."/>
            <person name="Watanabe K."/>
        </authorList>
    </citation>
    <scope>NUCLEOTIDE SEQUENCE [LARGE SCALE GENOMIC DNA]</scope>
</reference>
<keyword evidence="8" id="KW-1185">Reference proteome</keyword>
<feature type="domain" description="Ribosomal protein L9" evidence="6">
    <location>
        <begin position="31"/>
        <end position="67"/>
    </location>
</feature>
<keyword evidence="3" id="KW-0687">Ribonucleoprotein</keyword>
<name>A0AAV3P700_LITER</name>
<evidence type="ECO:0000256" key="3">
    <source>
        <dbReference type="ARBA" id="ARBA00023274"/>
    </source>
</evidence>
<evidence type="ECO:0000313" key="7">
    <source>
        <dbReference type="EMBL" id="GAA0146771.1"/>
    </source>
</evidence>
<dbReference type="GO" id="GO:0006412">
    <property type="term" value="P:translation"/>
    <property type="evidence" value="ECO:0007669"/>
    <property type="project" value="InterPro"/>
</dbReference>
<dbReference type="EMBL" id="BAABME010000981">
    <property type="protein sequence ID" value="GAA0146771.1"/>
    <property type="molecule type" value="Genomic_DNA"/>
</dbReference>
<accession>A0AAV3P700</accession>
<dbReference type="InterPro" id="IPR036791">
    <property type="entry name" value="Ribosomal_bL9_C_sf"/>
</dbReference>
<evidence type="ECO:0000256" key="1">
    <source>
        <dbReference type="ARBA" id="ARBA00010605"/>
    </source>
</evidence>
<sequence length="196" mass="22864">MAYIRRVQGWDRVLQHPLFHAVQGLRYRKLEVILTTSINKLGKAGDTVKVAPGYFRNYLMPKILAVPNIDKYRHLIAEQRKMYQPKEEVQEVKVVTKTEEDEMKEYQAAVNRLASSKLVFRKFFKVDKEIREPVTKEEIVAEVARQLFVQLSPENVRLSEPLSSMGEFEVPLRIPKSLPPPEGKPYWTLTVKIRSR</sequence>
<gene>
    <name evidence="7" type="ORF">LIER_06646</name>
</gene>
<dbReference type="GO" id="GO:0005840">
    <property type="term" value="C:ribosome"/>
    <property type="evidence" value="ECO:0007669"/>
    <property type="project" value="UniProtKB-KW"/>
</dbReference>